<reference evidence="3 4" key="1">
    <citation type="journal article" date="2013" name="Genome Announc.">
        <title>Draft Genome Sequence of Streptomyces viridochromogenes Strain Tu57, Producer of Avilamycin.</title>
        <authorList>
            <person name="Gruning B.A."/>
            <person name="Erxleben A."/>
            <person name="Hahnlein A."/>
            <person name="Gunther S."/>
        </authorList>
    </citation>
    <scope>NUCLEOTIDE SEQUENCE [LARGE SCALE GENOMIC DNA]</scope>
    <source>
        <strain evidence="3 4">Tue57</strain>
    </source>
</reference>
<feature type="transmembrane region" description="Helical" evidence="1">
    <location>
        <begin position="26"/>
        <end position="44"/>
    </location>
</feature>
<gene>
    <name evidence="3" type="ORF">STVIR_8160</name>
</gene>
<evidence type="ECO:0000313" key="3">
    <source>
        <dbReference type="EMBL" id="ELS50885.1"/>
    </source>
</evidence>
<accession>L8P329</accession>
<dbReference type="EMBL" id="AMLP01000260">
    <property type="protein sequence ID" value="ELS50885.1"/>
    <property type="molecule type" value="Genomic_DNA"/>
</dbReference>
<dbReference type="Proteomes" id="UP000011205">
    <property type="component" value="Unassembled WGS sequence"/>
</dbReference>
<evidence type="ECO:0000256" key="1">
    <source>
        <dbReference type="SAM" id="Phobius"/>
    </source>
</evidence>
<comment type="caution">
    <text evidence="3">The sequence shown here is derived from an EMBL/GenBank/DDBJ whole genome shotgun (WGS) entry which is preliminary data.</text>
</comment>
<feature type="transmembrane region" description="Helical" evidence="1">
    <location>
        <begin position="84"/>
        <end position="102"/>
    </location>
</feature>
<keyword evidence="1" id="KW-0812">Transmembrane</keyword>
<dbReference type="AlphaFoldDB" id="L8P329"/>
<sequence>MLLMGVWLFICIWLLSYPNTYRVPHLVETGASIVVILTALARLTRPRGRVSDLLIAATGAGLIIAAFLGGYGDNSATDVIRVNQTASGSVLILLATASTLLLPRSRSSPAPGPTDG</sequence>
<keyword evidence="1" id="KW-0472">Membrane</keyword>
<keyword evidence="1" id="KW-1133">Transmembrane helix</keyword>
<feature type="domain" description="SPW repeat-containing integral membrane" evidence="2">
    <location>
        <begin position="2"/>
        <end position="95"/>
    </location>
</feature>
<dbReference type="InterPro" id="IPR005530">
    <property type="entry name" value="SPW"/>
</dbReference>
<proteinExistence type="predicted"/>
<organism evidence="3 4">
    <name type="scientific">Streptomyces viridochromogenes Tue57</name>
    <dbReference type="NCBI Taxonomy" id="1160705"/>
    <lineage>
        <taxon>Bacteria</taxon>
        <taxon>Bacillati</taxon>
        <taxon>Actinomycetota</taxon>
        <taxon>Actinomycetes</taxon>
        <taxon>Kitasatosporales</taxon>
        <taxon>Streptomycetaceae</taxon>
        <taxon>Streptomyces</taxon>
    </lineage>
</organism>
<dbReference type="Pfam" id="PF03779">
    <property type="entry name" value="SPW"/>
    <property type="match status" value="1"/>
</dbReference>
<feature type="transmembrane region" description="Helical" evidence="1">
    <location>
        <begin position="53"/>
        <end position="72"/>
    </location>
</feature>
<evidence type="ECO:0000313" key="4">
    <source>
        <dbReference type="Proteomes" id="UP000011205"/>
    </source>
</evidence>
<protein>
    <recommendedName>
        <fullName evidence="2">SPW repeat-containing integral membrane domain-containing protein</fullName>
    </recommendedName>
</protein>
<dbReference type="PATRIC" id="fig|1160705.3.peg.8061"/>
<name>L8P329_STRVR</name>
<evidence type="ECO:0000259" key="2">
    <source>
        <dbReference type="Pfam" id="PF03779"/>
    </source>
</evidence>